<evidence type="ECO:0000313" key="13">
    <source>
        <dbReference type="EMBL" id="OGM88045.1"/>
    </source>
</evidence>
<name>A0A1F8DJU3_9BACT</name>
<evidence type="ECO:0000259" key="12">
    <source>
        <dbReference type="Pfam" id="PF02223"/>
    </source>
</evidence>
<dbReference type="SUPFAM" id="SSF52540">
    <property type="entry name" value="P-loop containing nucleoside triphosphate hydrolases"/>
    <property type="match status" value="1"/>
</dbReference>
<dbReference type="GO" id="GO:0006233">
    <property type="term" value="P:dTDP biosynthetic process"/>
    <property type="evidence" value="ECO:0007669"/>
    <property type="project" value="InterPro"/>
</dbReference>
<dbReference type="GO" id="GO:0005829">
    <property type="term" value="C:cytosol"/>
    <property type="evidence" value="ECO:0007669"/>
    <property type="project" value="TreeGrafter"/>
</dbReference>
<evidence type="ECO:0000256" key="3">
    <source>
        <dbReference type="ARBA" id="ARBA00017144"/>
    </source>
</evidence>
<dbReference type="CDD" id="cd01672">
    <property type="entry name" value="TMPK"/>
    <property type="match status" value="1"/>
</dbReference>
<organism evidence="13 14">
    <name type="scientific">Candidatus Woesebacteria bacterium RIFOXYD1_FULL_43_18</name>
    <dbReference type="NCBI Taxonomy" id="1802551"/>
    <lineage>
        <taxon>Bacteria</taxon>
        <taxon>Candidatus Woeseibacteriota</taxon>
    </lineage>
</organism>
<keyword evidence="4 11" id="KW-0808">Transferase</keyword>
<evidence type="ECO:0000256" key="2">
    <source>
        <dbReference type="ARBA" id="ARBA00012980"/>
    </source>
</evidence>
<keyword evidence="5 11" id="KW-0545">Nucleotide biosynthesis</keyword>
<dbReference type="EMBL" id="MGIL01000017">
    <property type="protein sequence ID" value="OGM88045.1"/>
    <property type="molecule type" value="Genomic_DNA"/>
</dbReference>
<proteinExistence type="inferred from homology"/>
<dbReference type="Pfam" id="PF02223">
    <property type="entry name" value="Thymidylate_kin"/>
    <property type="match status" value="1"/>
</dbReference>
<evidence type="ECO:0000256" key="10">
    <source>
        <dbReference type="ARBA" id="ARBA00057735"/>
    </source>
</evidence>
<dbReference type="InterPro" id="IPR018095">
    <property type="entry name" value="Thymidylate_kin_CS"/>
</dbReference>
<dbReference type="HAMAP" id="MF_00165">
    <property type="entry name" value="Thymidylate_kinase"/>
    <property type="match status" value="1"/>
</dbReference>
<evidence type="ECO:0000313" key="14">
    <source>
        <dbReference type="Proteomes" id="UP000177596"/>
    </source>
</evidence>
<dbReference type="Gene3D" id="3.40.50.300">
    <property type="entry name" value="P-loop containing nucleotide triphosphate hydrolases"/>
    <property type="match status" value="1"/>
</dbReference>
<dbReference type="PANTHER" id="PTHR10344:SF4">
    <property type="entry name" value="UMP-CMP KINASE 2, MITOCHONDRIAL"/>
    <property type="match status" value="1"/>
</dbReference>
<dbReference type="FunFam" id="3.40.50.300:FF:000225">
    <property type="entry name" value="Thymidylate kinase"/>
    <property type="match status" value="1"/>
</dbReference>
<dbReference type="Proteomes" id="UP000177596">
    <property type="component" value="Unassembled WGS sequence"/>
</dbReference>
<accession>A0A1F8DJU3</accession>
<evidence type="ECO:0000256" key="9">
    <source>
        <dbReference type="ARBA" id="ARBA00048743"/>
    </source>
</evidence>
<keyword evidence="8 11" id="KW-0067">ATP-binding</keyword>
<dbReference type="InterPro" id="IPR039430">
    <property type="entry name" value="Thymidylate_kin-like_dom"/>
</dbReference>
<dbReference type="InterPro" id="IPR018094">
    <property type="entry name" value="Thymidylate_kinase"/>
</dbReference>
<dbReference type="GO" id="GO:0005524">
    <property type="term" value="F:ATP binding"/>
    <property type="evidence" value="ECO:0007669"/>
    <property type="project" value="UniProtKB-UniRule"/>
</dbReference>
<evidence type="ECO:0000256" key="7">
    <source>
        <dbReference type="ARBA" id="ARBA00022777"/>
    </source>
</evidence>
<dbReference type="PROSITE" id="PS01331">
    <property type="entry name" value="THYMIDYLATE_KINASE"/>
    <property type="match status" value="1"/>
</dbReference>
<evidence type="ECO:0000256" key="11">
    <source>
        <dbReference type="HAMAP-Rule" id="MF_00165"/>
    </source>
</evidence>
<dbReference type="NCBIfam" id="TIGR00041">
    <property type="entry name" value="DTMP_kinase"/>
    <property type="match status" value="1"/>
</dbReference>
<keyword evidence="7 11" id="KW-0418">Kinase</keyword>
<evidence type="ECO:0000256" key="5">
    <source>
        <dbReference type="ARBA" id="ARBA00022727"/>
    </source>
</evidence>
<keyword evidence="6 11" id="KW-0547">Nucleotide-binding</keyword>
<dbReference type="GO" id="GO:0004798">
    <property type="term" value="F:dTMP kinase activity"/>
    <property type="evidence" value="ECO:0007669"/>
    <property type="project" value="UniProtKB-UniRule"/>
</dbReference>
<evidence type="ECO:0000256" key="8">
    <source>
        <dbReference type="ARBA" id="ARBA00022840"/>
    </source>
</evidence>
<dbReference type="PANTHER" id="PTHR10344">
    <property type="entry name" value="THYMIDYLATE KINASE"/>
    <property type="match status" value="1"/>
</dbReference>
<comment type="function">
    <text evidence="10 11">Phosphorylation of dTMP to form dTDP in both de novo and salvage pathways of dTTP synthesis.</text>
</comment>
<dbReference type="AlphaFoldDB" id="A0A1F8DJU3"/>
<dbReference type="EC" id="2.7.4.9" evidence="2 11"/>
<evidence type="ECO:0000256" key="6">
    <source>
        <dbReference type="ARBA" id="ARBA00022741"/>
    </source>
</evidence>
<feature type="binding site" evidence="11">
    <location>
        <begin position="13"/>
        <end position="20"/>
    </location>
    <ligand>
        <name>ATP</name>
        <dbReference type="ChEBI" id="CHEBI:30616"/>
    </ligand>
</feature>
<comment type="caution">
    <text evidence="13">The sequence shown here is derived from an EMBL/GenBank/DDBJ whole genome shotgun (WGS) entry which is preliminary data.</text>
</comment>
<comment type="similarity">
    <text evidence="1 11">Belongs to the thymidylate kinase family.</text>
</comment>
<protein>
    <recommendedName>
        <fullName evidence="3 11">Thymidylate kinase</fullName>
        <ecNumber evidence="2 11">2.7.4.9</ecNumber>
    </recommendedName>
    <alternativeName>
        <fullName evidence="11">dTMP kinase</fullName>
    </alternativeName>
</protein>
<comment type="catalytic activity">
    <reaction evidence="9 11">
        <text>dTMP + ATP = dTDP + ADP</text>
        <dbReference type="Rhea" id="RHEA:13517"/>
        <dbReference type="ChEBI" id="CHEBI:30616"/>
        <dbReference type="ChEBI" id="CHEBI:58369"/>
        <dbReference type="ChEBI" id="CHEBI:63528"/>
        <dbReference type="ChEBI" id="CHEBI:456216"/>
        <dbReference type="EC" id="2.7.4.9"/>
    </reaction>
</comment>
<dbReference type="InterPro" id="IPR027417">
    <property type="entry name" value="P-loop_NTPase"/>
</dbReference>
<dbReference type="GO" id="GO:0006227">
    <property type="term" value="P:dUDP biosynthetic process"/>
    <property type="evidence" value="ECO:0007669"/>
    <property type="project" value="TreeGrafter"/>
</dbReference>
<dbReference type="GO" id="GO:0006235">
    <property type="term" value="P:dTTP biosynthetic process"/>
    <property type="evidence" value="ECO:0007669"/>
    <property type="project" value="UniProtKB-UniRule"/>
</dbReference>
<reference evidence="13 14" key="1">
    <citation type="journal article" date="2016" name="Nat. Commun.">
        <title>Thousands of microbial genomes shed light on interconnected biogeochemical processes in an aquifer system.</title>
        <authorList>
            <person name="Anantharaman K."/>
            <person name="Brown C.T."/>
            <person name="Hug L.A."/>
            <person name="Sharon I."/>
            <person name="Castelle C.J."/>
            <person name="Probst A.J."/>
            <person name="Thomas B.C."/>
            <person name="Singh A."/>
            <person name="Wilkins M.J."/>
            <person name="Karaoz U."/>
            <person name="Brodie E.L."/>
            <person name="Williams K.H."/>
            <person name="Hubbard S.S."/>
            <person name="Banfield J.F."/>
        </authorList>
    </citation>
    <scope>NUCLEOTIDE SEQUENCE [LARGE SCALE GENOMIC DNA]</scope>
</reference>
<gene>
    <name evidence="11" type="primary">tmk</name>
    <name evidence="13" type="ORF">A2573_00890</name>
</gene>
<feature type="domain" description="Thymidylate kinase-like" evidence="12">
    <location>
        <begin position="11"/>
        <end position="200"/>
    </location>
</feature>
<sequence length="224" mass="25583">MRKYPGYFITLEGGEGCGKTSRIPHLAESLRQKGLDVMTVREPGGTSIGEQIRIVLHDGNNTEMHPRAETLLYQASRAQIVEQLLIPRLNEGYIILCDRFADSTLAYQGFGHQRDIQEIKTLITYATGGLTPDLTILIDLDPEIGAERKRINNSEWNRMDRMPPDFYERVREGYLKMAAEDPIRWVVIDGNKYPLDIHTELLNITEGRLIIAGFIESSLRRIER</sequence>
<evidence type="ECO:0000256" key="1">
    <source>
        <dbReference type="ARBA" id="ARBA00009776"/>
    </source>
</evidence>
<evidence type="ECO:0000256" key="4">
    <source>
        <dbReference type="ARBA" id="ARBA00022679"/>
    </source>
</evidence>